<dbReference type="Proteomes" id="UP000683000">
    <property type="component" value="Unassembled WGS sequence"/>
</dbReference>
<dbReference type="OrthoDB" id="2667043at2759"/>
<evidence type="ECO:0000313" key="1">
    <source>
        <dbReference type="EMBL" id="KAG6372779.1"/>
    </source>
</evidence>
<keyword evidence="2" id="KW-1185">Reference proteome</keyword>
<dbReference type="EMBL" id="JAGFBS010000025">
    <property type="protein sequence ID" value="KAG6372779.1"/>
    <property type="molecule type" value="Genomic_DNA"/>
</dbReference>
<gene>
    <name evidence="1" type="ORF">JVT61DRAFT_7178</name>
</gene>
<organism evidence="1 2">
    <name type="scientific">Boletus reticuloceps</name>
    <dbReference type="NCBI Taxonomy" id="495285"/>
    <lineage>
        <taxon>Eukaryota</taxon>
        <taxon>Fungi</taxon>
        <taxon>Dikarya</taxon>
        <taxon>Basidiomycota</taxon>
        <taxon>Agaricomycotina</taxon>
        <taxon>Agaricomycetes</taxon>
        <taxon>Agaricomycetidae</taxon>
        <taxon>Boletales</taxon>
        <taxon>Boletineae</taxon>
        <taxon>Boletaceae</taxon>
        <taxon>Boletoideae</taxon>
        <taxon>Boletus</taxon>
    </lineage>
</organism>
<evidence type="ECO:0000313" key="2">
    <source>
        <dbReference type="Proteomes" id="UP000683000"/>
    </source>
</evidence>
<reference evidence="1" key="1">
    <citation type="submission" date="2021-03" db="EMBL/GenBank/DDBJ databases">
        <title>Evolutionary innovations through gain and loss of genes in the ectomycorrhizal Boletales.</title>
        <authorList>
            <person name="Wu G."/>
            <person name="Miyauchi S."/>
            <person name="Morin E."/>
            <person name="Yang Z.-L."/>
            <person name="Xu J."/>
            <person name="Martin F.M."/>
        </authorList>
    </citation>
    <scope>NUCLEOTIDE SEQUENCE</scope>
    <source>
        <strain evidence="1">BR01</strain>
    </source>
</reference>
<proteinExistence type="predicted"/>
<accession>A0A8I2YJ06</accession>
<protein>
    <submittedName>
        <fullName evidence="1">Uncharacterized protein</fullName>
    </submittedName>
</protein>
<dbReference type="AlphaFoldDB" id="A0A8I2YJ06"/>
<comment type="caution">
    <text evidence="1">The sequence shown here is derived from an EMBL/GenBank/DDBJ whole genome shotgun (WGS) entry which is preliminary data.</text>
</comment>
<name>A0A8I2YJ06_9AGAM</name>
<sequence length="113" mass="13215">MNDALLEQQEVACLARLTDQEIIAELQKEINLDEYGIGLTSFKKIRKTLDLERTRKQAHTPDSIRVPMTELRSMYPDAGVREMTSLLFHEYSILASRTYEPHLVRQRKVNRLK</sequence>